<keyword evidence="2" id="KW-0808">Transferase</keyword>
<evidence type="ECO:0000313" key="2">
    <source>
        <dbReference type="EMBL" id="ANS65047.1"/>
    </source>
</evidence>
<dbReference type="GO" id="GO:0016747">
    <property type="term" value="F:acyltransferase activity, transferring groups other than amino-acyl groups"/>
    <property type="evidence" value="ECO:0007669"/>
    <property type="project" value="InterPro"/>
</dbReference>
<dbReference type="Proteomes" id="UP000092598">
    <property type="component" value="Chromosome"/>
</dbReference>
<organism evidence="2 3">
    <name type="scientific">Streptomyces lincolnensis</name>
    <dbReference type="NCBI Taxonomy" id="1915"/>
    <lineage>
        <taxon>Bacteria</taxon>
        <taxon>Bacillati</taxon>
        <taxon>Actinomycetota</taxon>
        <taxon>Actinomycetes</taxon>
        <taxon>Kitasatosporales</taxon>
        <taxon>Streptomycetaceae</taxon>
        <taxon>Streptomyces</taxon>
    </lineage>
</organism>
<dbReference type="EMBL" id="CP016438">
    <property type="protein sequence ID" value="ANS65047.1"/>
    <property type="molecule type" value="Genomic_DNA"/>
</dbReference>
<protein>
    <submittedName>
        <fullName evidence="2">GCN5-related N-acetyltransferase</fullName>
    </submittedName>
</protein>
<dbReference type="PATRIC" id="fig|1915.4.peg.3117"/>
<dbReference type="InterPro" id="IPR000182">
    <property type="entry name" value="GNAT_dom"/>
</dbReference>
<feature type="domain" description="N-acetyltransferase" evidence="1">
    <location>
        <begin position="81"/>
        <end position="244"/>
    </location>
</feature>
<keyword evidence="3" id="KW-1185">Reference proteome</keyword>
<accession>A0A1B1M9B7</accession>
<dbReference type="InterPro" id="IPR016181">
    <property type="entry name" value="Acyl_CoA_acyltransferase"/>
</dbReference>
<dbReference type="STRING" id="1915.SLINC_2823"/>
<name>A0A1B1M9B7_STRLN</name>
<dbReference type="Pfam" id="PF00583">
    <property type="entry name" value="Acetyltransf_1"/>
    <property type="match status" value="1"/>
</dbReference>
<dbReference type="PROSITE" id="PS51186">
    <property type="entry name" value="GNAT"/>
    <property type="match status" value="1"/>
</dbReference>
<dbReference type="KEGG" id="sls:SLINC_2823"/>
<dbReference type="Gene3D" id="3.40.630.30">
    <property type="match status" value="1"/>
</dbReference>
<dbReference type="PANTHER" id="PTHR43072:SF8">
    <property type="entry name" value="ACYLTRANSFERASE FABY-RELATED"/>
    <property type="match status" value="1"/>
</dbReference>
<dbReference type="AlphaFoldDB" id="A0A1B1M9B7"/>
<gene>
    <name evidence="2" type="ORF">SLINC_2823</name>
</gene>
<dbReference type="SUPFAM" id="SSF55729">
    <property type="entry name" value="Acyl-CoA N-acyltransferases (Nat)"/>
    <property type="match status" value="1"/>
</dbReference>
<proteinExistence type="predicted"/>
<reference evidence="2 3" key="1">
    <citation type="submission" date="2016-07" db="EMBL/GenBank/DDBJ databases">
        <title>Enhancement of antibiotic productionsby engineered nitrateutilization in actinobacteria.</title>
        <authorList>
            <person name="Meng S.C."/>
        </authorList>
    </citation>
    <scope>NUCLEOTIDE SEQUENCE [LARGE SCALE GENOMIC DNA]</scope>
    <source>
        <strain evidence="2 3">NRRL 2936</strain>
    </source>
</reference>
<evidence type="ECO:0000313" key="3">
    <source>
        <dbReference type="Proteomes" id="UP000092598"/>
    </source>
</evidence>
<dbReference type="PANTHER" id="PTHR43072">
    <property type="entry name" value="N-ACETYLTRANSFERASE"/>
    <property type="match status" value="1"/>
</dbReference>
<evidence type="ECO:0000259" key="1">
    <source>
        <dbReference type="PROSITE" id="PS51186"/>
    </source>
</evidence>
<sequence length="244" mass="26049">MHAGHHRGQDGAPPAARLVDAVLLGGAPHDDGGRLLAALDRRQHAHTRALCLSGPVSLFLYFSIVKLAAMRNEHPVTAPGAVVRPATPADLKAVAEIFTHYVLHTVATFEETPPTVADWERRLADLTGRGLPFLVAESEGTVVGFAYAAPWRPKPAYRYTVEDTIYLAPEATGRGLGAALLGALVTESARAGARQMIAVVADTGSDASRALHRRFGFTDAGLLTEVGHKHGRRISTYLLQRSLG</sequence>